<sequence>MASAVLASRNEPCWGERKVYMRKYPNSVNTTTSAKNSNSNVNGKSLLTTQSNPNPAPSHPSNKQIPAHDPSTDIYVKEISSLSPPGGFPAKETSRAGRVTFNLAAYTRLELKELKERLLLELEQVRILITRAENLKFQSVQPVFMPDPQKLNPSPNCTPKGHKECAGAKRANPFRKSGQKRKQKKRPTAVSLMRSCSQILTKMMKHKHGWVFNEPVDVVSLSLHDYHDIIKNPMDLGTVKLNLERKLYGTVLDFAADVRLTFNNALKYNPQGHDVHVMAETLLGKFERMFKPVVRKFGEIPVTVKKKEMSFEEKAVLGKSLEELPPEKMGEVLSILKKRNGNGDVSAEGDEIELDIDVIDNETLWELDRFVKQVADLKKLKSEVVEVKEVQKVGVGEEEVDIGEEIQVGNFPSVEIERDVSSSSSESSSSSSGESGSSSDDDDDDEDAVKSAVSDAKDTAMAMAMGVET</sequence>
<name>A0ACC1BGZ2_9ROSI</name>
<gene>
    <name evidence="1" type="ORF">Patl1_28397</name>
</gene>
<evidence type="ECO:0000313" key="2">
    <source>
        <dbReference type="Proteomes" id="UP001164250"/>
    </source>
</evidence>
<evidence type="ECO:0000313" key="1">
    <source>
        <dbReference type="EMBL" id="KAJ0098202.1"/>
    </source>
</evidence>
<reference evidence="2" key="1">
    <citation type="journal article" date="2023" name="G3 (Bethesda)">
        <title>Genome assembly and association tests identify interacting loci associated with vigor, precocity, and sex in interspecific pistachio rootstocks.</title>
        <authorList>
            <person name="Palmer W."/>
            <person name="Jacygrad E."/>
            <person name="Sagayaradj S."/>
            <person name="Cavanaugh K."/>
            <person name="Han R."/>
            <person name="Bertier L."/>
            <person name="Beede B."/>
            <person name="Kafkas S."/>
            <person name="Golino D."/>
            <person name="Preece J."/>
            <person name="Michelmore R."/>
        </authorList>
    </citation>
    <scope>NUCLEOTIDE SEQUENCE [LARGE SCALE GENOMIC DNA]</scope>
</reference>
<proteinExistence type="predicted"/>
<protein>
    <submittedName>
        <fullName evidence="1">Uncharacterized protein</fullName>
    </submittedName>
</protein>
<accession>A0ACC1BGZ2</accession>
<comment type="caution">
    <text evidence="1">The sequence shown here is derived from an EMBL/GenBank/DDBJ whole genome shotgun (WGS) entry which is preliminary data.</text>
</comment>
<dbReference type="Proteomes" id="UP001164250">
    <property type="component" value="Chromosome 5"/>
</dbReference>
<organism evidence="1 2">
    <name type="scientific">Pistacia atlantica</name>
    <dbReference type="NCBI Taxonomy" id="434234"/>
    <lineage>
        <taxon>Eukaryota</taxon>
        <taxon>Viridiplantae</taxon>
        <taxon>Streptophyta</taxon>
        <taxon>Embryophyta</taxon>
        <taxon>Tracheophyta</taxon>
        <taxon>Spermatophyta</taxon>
        <taxon>Magnoliopsida</taxon>
        <taxon>eudicotyledons</taxon>
        <taxon>Gunneridae</taxon>
        <taxon>Pentapetalae</taxon>
        <taxon>rosids</taxon>
        <taxon>malvids</taxon>
        <taxon>Sapindales</taxon>
        <taxon>Anacardiaceae</taxon>
        <taxon>Pistacia</taxon>
    </lineage>
</organism>
<keyword evidence="2" id="KW-1185">Reference proteome</keyword>
<dbReference type="EMBL" id="CM047901">
    <property type="protein sequence ID" value="KAJ0098202.1"/>
    <property type="molecule type" value="Genomic_DNA"/>
</dbReference>